<name>A0A0G4PLS5_PENC3</name>
<keyword evidence="2" id="KW-1185">Reference proteome</keyword>
<sequence>MATYGKAQHSRKEPQYRGEYFNLFEPNRPTEGLNDRNHLYCIIKDKVIYSTYVPDTAVKGTSLGDMLYLIHKSGNYESLDRYYRTCVRSAATVLV</sequence>
<evidence type="ECO:0000313" key="1">
    <source>
        <dbReference type="EMBL" id="CRL27136.1"/>
    </source>
</evidence>
<gene>
    <name evidence="1" type="ORF">PCAMFM013_S021g000051</name>
</gene>
<dbReference type="Proteomes" id="UP000053732">
    <property type="component" value="Unassembled WGS sequence"/>
</dbReference>
<evidence type="ECO:0000313" key="2">
    <source>
        <dbReference type="Proteomes" id="UP000053732"/>
    </source>
</evidence>
<accession>A0A0G4PLS5</accession>
<protein>
    <submittedName>
        <fullName evidence="1">Str. FM013</fullName>
    </submittedName>
</protein>
<dbReference type="AlphaFoldDB" id="A0A0G4PLS5"/>
<organism evidence="1 2">
    <name type="scientific">Penicillium camemberti (strain FM 013)</name>
    <dbReference type="NCBI Taxonomy" id="1429867"/>
    <lineage>
        <taxon>Eukaryota</taxon>
        <taxon>Fungi</taxon>
        <taxon>Dikarya</taxon>
        <taxon>Ascomycota</taxon>
        <taxon>Pezizomycotina</taxon>
        <taxon>Eurotiomycetes</taxon>
        <taxon>Eurotiomycetidae</taxon>
        <taxon>Eurotiales</taxon>
        <taxon>Aspergillaceae</taxon>
        <taxon>Penicillium</taxon>
    </lineage>
</organism>
<reference evidence="1 2" key="1">
    <citation type="journal article" date="2014" name="Nat. Commun.">
        <title>Multiple recent horizontal transfers of a large genomic region in cheese making fungi.</title>
        <authorList>
            <person name="Cheeseman K."/>
            <person name="Ropars J."/>
            <person name="Renault P."/>
            <person name="Dupont J."/>
            <person name="Gouzy J."/>
            <person name="Branca A."/>
            <person name="Abraham A.L."/>
            <person name="Ceppi M."/>
            <person name="Conseiller E."/>
            <person name="Debuchy R."/>
            <person name="Malagnac F."/>
            <person name="Goarin A."/>
            <person name="Silar P."/>
            <person name="Lacoste S."/>
            <person name="Sallet E."/>
            <person name="Bensimon A."/>
            <person name="Giraud T."/>
            <person name="Brygoo Y."/>
        </authorList>
    </citation>
    <scope>NUCLEOTIDE SEQUENCE [LARGE SCALE GENOMIC DNA]</scope>
    <source>
        <strain evidence="2">FM 013</strain>
    </source>
</reference>
<proteinExistence type="predicted"/>
<dbReference type="EMBL" id="HG793154">
    <property type="protein sequence ID" value="CRL27136.1"/>
    <property type="molecule type" value="Genomic_DNA"/>
</dbReference>